<evidence type="ECO:0000256" key="2">
    <source>
        <dbReference type="SAM" id="Phobius"/>
    </source>
</evidence>
<keyword evidence="2" id="KW-0472">Membrane</keyword>
<dbReference type="PANTHER" id="PTHR37305">
    <property type="entry name" value="INTEGRAL MEMBRANE PROTEIN-RELATED"/>
    <property type="match status" value="1"/>
</dbReference>
<feature type="transmembrane region" description="Helical" evidence="2">
    <location>
        <begin position="143"/>
        <end position="166"/>
    </location>
</feature>
<feature type="transmembrane region" description="Helical" evidence="2">
    <location>
        <begin position="331"/>
        <end position="351"/>
    </location>
</feature>
<keyword evidence="2" id="KW-0812">Transmembrane</keyword>
<evidence type="ECO:0000313" key="4">
    <source>
        <dbReference type="Proteomes" id="UP000654345"/>
    </source>
</evidence>
<dbReference type="EMBL" id="BNJG01000001">
    <property type="protein sequence ID" value="GHO52761.1"/>
    <property type="molecule type" value="Genomic_DNA"/>
</dbReference>
<name>A0ABQ3UJ59_9CHLR</name>
<sequence length="359" mass="39540">MDSQAQHEHQASIATSSQTPPRRDTVVMGRQDYLSVIIRLTGVELYKLRRRGMSKVLLIVGMLLMVLSFVGIALPALFLAGTPARNWLPPHCTTHGQLKPPYCLDHPANTQDLARAEAQKQAQLQQYNGVLGLPDAINTITQLIQFGGLILIVILAGTIVGGEYNVGTIRLIYTRGPTRAQFLCAKVGAILFSSILGFLLLFLAGLISSTILNLVIGNATNLDFVDATWAWHFLLYLLAQILNLFWYGILALTLATIGRNSAAGVSGALVWWVLENILKGTLLLSAPLFQNIIGDILRQLPDLFISNNLEALILNQAAYVFSLQTAQLSNLHALLVIATYLILFLGISWWFNRQREITN</sequence>
<keyword evidence="4" id="KW-1185">Reference proteome</keyword>
<gene>
    <name evidence="3" type="ORF">KSB_12360</name>
</gene>
<reference evidence="3 4" key="1">
    <citation type="journal article" date="2021" name="Int. J. Syst. Evol. Microbiol.">
        <title>Reticulibacter mediterranei gen. nov., sp. nov., within the new family Reticulibacteraceae fam. nov., and Ktedonospora formicarum gen. nov., sp. nov., Ktedonobacter robiniae sp. nov., Dictyobacter formicarum sp. nov. and Dictyobacter arantiisoli sp. nov., belonging to the class Ktedonobacteria.</title>
        <authorList>
            <person name="Yabe S."/>
            <person name="Zheng Y."/>
            <person name="Wang C.M."/>
            <person name="Sakai Y."/>
            <person name="Abe K."/>
            <person name="Yokota A."/>
            <person name="Donadio S."/>
            <person name="Cavaletti L."/>
            <person name="Monciardini P."/>
        </authorList>
    </citation>
    <scope>NUCLEOTIDE SEQUENCE [LARGE SCALE GENOMIC DNA]</scope>
    <source>
        <strain evidence="3 4">SOSP1-30</strain>
    </source>
</reference>
<evidence type="ECO:0000256" key="1">
    <source>
        <dbReference type="SAM" id="MobiDB-lite"/>
    </source>
</evidence>
<dbReference type="Proteomes" id="UP000654345">
    <property type="component" value="Unassembled WGS sequence"/>
</dbReference>
<evidence type="ECO:0008006" key="5">
    <source>
        <dbReference type="Google" id="ProtNLM"/>
    </source>
</evidence>
<dbReference type="PANTHER" id="PTHR37305:SF1">
    <property type="entry name" value="MEMBRANE PROTEIN"/>
    <property type="match status" value="1"/>
</dbReference>
<dbReference type="RefSeq" id="WP_201369632.1">
    <property type="nucleotide sequence ID" value="NZ_BNJG01000001.1"/>
</dbReference>
<feature type="transmembrane region" description="Helical" evidence="2">
    <location>
        <begin position="229"/>
        <end position="250"/>
    </location>
</feature>
<organism evidence="3 4">
    <name type="scientific">Ktedonobacter robiniae</name>
    <dbReference type="NCBI Taxonomy" id="2778365"/>
    <lineage>
        <taxon>Bacteria</taxon>
        <taxon>Bacillati</taxon>
        <taxon>Chloroflexota</taxon>
        <taxon>Ktedonobacteria</taxon>
        <taxon>Ktedonobacterales</taxon>
        <taxon>Ktedonobacteraceae</taxon>
        <taxon>Ktedonobacter</taxon>
    </lineage>
</organism>
<protein>
    <recommendedName>
        <fullName evidence="5">ABC transporter permease</fullName>
    </recommendedName>
</protein>
<comment type="caution">
    <text evidence="3">The sequence shown here is derived from an EMBL/GenBank/DDBJ whole genome shotgun (WGS) entry which is preliminary data.</text>
</comment>
<accession>A0ABQ3UJ59</accession>
<feature type="transmembrane region" description="Helical" evidence="2">
    <location>
        <begin position="56"/>
        <end position="80"/>
    </location>
</feature>
<feature type="transmembrane region" description="Helical" evidence="2">
    <location>
        <begin position="187"/>
        <end position="209"/>
    </location>
</feature>
<keyword evidence="2" id="KW-1133">Transmembrane helix</keyword>
<evidence type="ECO:0000313" key="3">
    <source>
        <dbReference type="EMBL" id="GHO52761.1"/>
    </source>
</evidence>
<feature type="region of interest" description="Disordered" evidence="1">
    <location>
        <begin position="1"/>
        <end position="25"/>
    </location>
</feature>
<proteinExistence type="predicted"/>
<feature type="compositionally biased region" description="Basic and acidic residues" evidence="1">
    <location>
        <begin position="1"/>
        <end position="10"/>
    </location>
</feature>